<protein>
    <recommendedName>
        <fullName evidence="4">Secreted protein</fullName>
    </recommendedName>
</protein>
<organism evidence="2 3">
    <name type="scientific">Acanthoscelides obtectus</name>
    <name type="common">Bean weevil</name>
    <name type="synonym">Bruchus obtectus</name>
    <dbReference type="NCBI Taxonomy" id="200917"/>
    <lineage>
        <taxon>Eukaryota</taxon>
        <taxon>Metazoa</taxon>
        <taxon>Ecdysozoa</taxon>
        <taxon>Arthropoda</taxon>
        <taxon>Hexapoda</taxon>
        <taxon>Insecta</taxon>
        <taxon>Pterygota</taxon>
        <taxon>Neoptera</taxon>
        <taxon>Endopterygota</taxon>
        <taxon>Coleoptera</taxon>
        <taxon>Polyphaga</taxon>
        <taxon>Cucujiformia</taxon>
        <taxon>Chrysomeloidea</taxon>
        <taxon>Chrysomelidae</taxon>
        <taxon>Bruchinae</taxon>
        <taxon>Bruchini</taxon>
        <taxon>Acanthoscelides</taxon>
    </lineage>
</organism>
<evidence type="ECO:0000313" key="3">
    <source>
        <dbReference type="Proteomes" id="UP001152888"/>
    </source>
</evidence>
<name>A0A9P0KM84_ACAOB</name>
<keyword evidence="1" id="KW-0732">Signal</keyword>
<dbReference type="EMBL" id="CAKOFQ010006810">
    <property type="protein sequence ID" value="CAH1973474.1"/>
    <property type="molecule type" value="Genomic_DNA"/>
</dbReference>
<evidence type="ECO:0000313" key="2">
    <source>
        <dbReference type="EMBL" id="CAH1973474.1"/>
    </source>
</evidence>
<proteinExistence type="predicted"/>
<accession>A0A9P0KM84</accession>
<dbReference type="OrthoDB" id="10006958at2759"/>
<feature type="signal peptide" evidence="1">
    <location>
        <begin position="1"/>
        <end position="19"/>
    </location>
</feature>
<gene>
    <name evidence="2" type="ORF">ACAOBT_LOCUS10570</name>
</gene>
<dbReference type="Proteomes" id="UP001152888">
    <property type="component" value="Unassembled WGS sequence"/>
</dbReference>
<reference evidence="2" key="1">
    <citation type="submission" date="2022-03" db="EMBL/GenBank/DDBJ databases">
        <authorList>
            <person name="Sayadi A."/>
        </authorList>
    </citation>
    <scope>NUCLEOTIDE SEQUENCE</scope>
</reference>
<dbReference type="AlphaFoldDB" id="A0A9P0KM84"/>
<evidence type="ECO:0008006" key="4">
    <source>
        <dbReference type="Google" id="ProtNLM"/>
    </source>
</evidence>
<sequence>MLFLLPWVFTAAFVYIVNTQSVIDADLGMPPESVPLVNPAVTLRCHRVPYSLQSAAVRRERQAMLGRNYSHGVLGKM</sequence>
<keyword evidence="3" id="KW-1185">Reference proteome</keyword>
<evidence type="ECO:0000256" key="1">
    <source>
        <dbReference type="SAM" id="SignalP"/>
    </source>
</evidence>
<feature type="chain" id="PRO_5040431599" description="Secreted protein" evidence="1">
    <location>
        <begin position="20"/>
        <end position="77"/>
    </location>
</feature>
<comment type="caution">
    <text evidence="2">The sequence shown here is derived from an EMBL/GenBank/DDBJ whole genome shotgun (WGS) entry which is preliminary data.</text>
</comment>